<dbReference type="GO" id="GO:0004853">
    <property type="term" value="F:uroporphyrinogen decarboxylase activity"/>
    <property type="evidence" value="ECO:0007669"/>
    <property type="project" value="InterPro"/>
</dbReference>
<dbReference type="Gene3D" id="3.20.20.210">
    <property type="match status" value="1"/>
</dbReference>
<organism evidence="2 3">
    <name type="scientific">Merdimmobilis hominis</name>
    <dbReference type="NCBI Taxonomy" id="2897707"/>
    <lineage>
        <taxon>Bacteria</taxon>
        <taxon>Bacillati</taxon>
        <taxon>Bacillota</taxon>
        <taxon>Clostridia</taxon>
        <taxon>Eubacteriales</taxon>
        <taxon>Oscillospiraceae</taxon>
        <taxon>Merdimmobilis</taxon>
    </lineage>
</organism>
<proteinExistence type="predicted"/>
<dbReference type="PANTHER" id="PTHR47099">
    <property type="entry name" value="METHYLCOBAMIDE:COM METHYLTRANSFERASE MTBA"/>
    <property type="match status" value="1"/>
</dbReference>
<reference evidence="2" key="2">
    <citation type="journal article" date="2021" name="Sci. Rep.">
        <title>The distribution of antibiotic resistance genes in chicken gut microbiota commensals.</title>
        <authorList>
            <person name="Juricova H."/>
            <person name="Matiasovicova J."/>
            <person name="Kubasova T."/>
            <person name="Cejkova D."/>
            <person name="Rychlik I."/>
        </authorList>
    </citation>
    <scope>NUCLEOTIDE SEQUENCE</scope>
    <source>
        <strain evidence="2">An559</strain>
    </source>
</reference>
<dbReference type="PANTHER" id="PTHR47099:SF1">
    <property type="entry name" value="METHYLCOBAMIDE:COM METHYLTRANSFERASE MTBA"/>
    <property type="match status" value="1"/>
</dbReference>
<accession>A0A938X8R4</accession>
<reference evidence="2" key="1">
    <citation type="submission" date="2020-08" db="EMBL/GenBank/DDBJ databases">
        <authorList>
            <person name="Cejkova D."/>
            <person name="Kubasova T."/>
            <person name="Jahodarova E."/>
            <person name="Rychlik I."/>
        </authorList>
    </citation>
    <scope>NUCLEOTIDE SEQUENCE</scope>
    <source>
        <strain evidence="2">An559</strain>
    </source>
</reference>
<dbReference type="AlphaFoldDB" id="A0A938X8R4"/>
<protein>
    <recommendedName>
        <fullName evidence="1">Uroporphyrinogen decarboxylase (URO-D) domain-containing protein</fullName>
    </recommendedName>
</protein>
<comment type="caution">
    <text evidence="2">The sequence shown here is derived from an EMBL/GenBank/DDBJ whole genome shotgun (WGS) entry which is preliminary data.</text>
</comment>
<evidence type="ECO:0000313" key="3">
    <source>
        <dbReference type="Proteomes" id="UP000774750"/>
    </source>
</evidence>
<keyword evidence="3" id="KW-1185">Reference proteome</keyword>
<gene>
    <name evidence="2" type="ORF">H6A12_08520</name>
</gene>
<name>A0A938X8R4_9FIRM</name>
<dbReference type="EMBL" id="JACJKY010000012">
    <property type="protein sequence ID" value="MBM6921195.1"/>
    <property type="molecule type" value="Genomic_DNA"/>
</dbReference>
<sequence length="357" mass="40491">MTKRENLLAMLRGEPFEEVPVEFSLCPALEETYREKTGGTVPYAEYFGMPWGHIGDIKIPFDESKYAPYHPNLKKGGTIDLWGVAHEPGSREAMHMTYMRCPLKNAETLEELEAYPYPDFSVGDASHQKREVEEIHARGLAAVGNMQCTVWETSWYLRGMENLMADMMCDPEMAAYVFDKVTEQAIIRAQSFAKAGADILYLGDDIGMQHTPMMSMELYREWLFPRLKKVIDAARAVKSDIVVFYHSCGFVTPFIPSLIEAGVDVLNPIQSECMDFKEIYEQYGQQIAFHGTIGTQTTMPFASPEEVMQTVHRNLDIAVQGKGKGLMVAPTHLLEPEVPWENILAYVEACRSYRPKF</sequence>
<dbReference type="InterPro" id="IPR000257">
    <property type="entry name" value="Uroporphyrinogen_deCOase"/>
</dbReference>
<dbReference type="SUPFAM" id="SSF51726">
    <property type="entry name" value="UROD/MetE-like"/>
    <property type="match status" value="1"/>
</dbReference>
<dbReference type="Proteomes" id="UP000774750">
    <property type="component" value="Unassembled WGS sequence"/>
</dbReference>
<evidence type="ECO:0000313" key="2">
    <source>
        <dbReference type="EMBL" id="MBM6921195.1"/>
    </source>
</evidence>
<evidence type="ECO:0000259" key="1">
    <source>
        <dbReference type="Pfam" id="PF01208"/>
    </source>
</evidence>
<dbReference type="InterPro" id="IPR052024">
    <property type="entry name" value="Methanogen_methyltrans"/>
</dbReference>
<dbReference type="InterPro" id="IPR038071">
    <property type="entry name" value="UROD/MetE-like_sf"/>
</dbReference>
<dbReference type="RefSeq" id="WP_204446865.1">
    <property type="nucleotide sequence ID" value="NZ_JACJKY010000012.1"/>
</dbReference>
<dbReference type="GO" id="GO:0006779">
    <property type="term" value="P:porphyrin-containing compound biosynthetic process"/>
    <property type="evidence" value="ECO:0007669"/>
    <property type="project" value="InterPro"/>
</dbReference>
<dbReference type="Pfam" id="PF01208">
    <property type="entry name" value="URO-D"/>
    <property type="match status" value="1"/>
</dbReference>
<feature type="domain" description="Uroporphyrinogen decarboxylase (URO-D)" evidence="1">
    <location>
        <begin position="151"/>
        <end position="353"/>
    </location>
</feature>